<dbReference type="EMBL" id="BAAAPF010000139">
    <property type="protein sequence ID" value="GAA2131670.1"/>
    <property type="molecule type" value="Genomic_DNA"/>
</dbReference>
<evidence type="ECO:0000313" key="2">
    <source>
        <dbReference type="Proteomes" id="UP001500443"/>
    </source>
</evidence>
<proteinExistence type="predicted"/>
<dbReference type="SUPFAM" id="SSF53850">
    <property type="entry name" value="Periplasmic binding protein-like II"/>
    <property type="match status" value="1"/>
</dbReference>
<sequence length="409" mass="44519">MLAGCVGGQPPVDEAADRPVTVLAPWTGPQAETFERVLESEGFDYVYQGTAAQREVLLSQVQAGTPPDIVIMPGVGELSEYAADGLLEPLDGRGLYEPAHYGAPWTPRATGKSGRHVYWVPVRAALKSIVWYRAANGRPASVGAREWCVGLGDDGAAGWPASDWIEDLLLQTAGPRTYARWARGELGWTAEPVVRAWRAWGSLMKANGPGPPRWALLNDHRGAAGERGLLFGGRAETDERCVAEHQGSFALDLYGDAAGRADYVPSTPYLPGTTAPRGREVSGDFAALFDDRDKAREVFRFLASREGQWFWASLSGASGSSVYSANSAIGVPWPEDPVTRRIARDLNDTSVPRCLDASDVMPPAVRDAFYDAAMQYLAADGRDPLPWLRDIQLVHDHEKRRPWMTDVCG</sequence>
<dbReference type="Proteomes" id="UP001500443">
    <property type="component" value="Unassembled WGS sequence"/>
</dbReference>
<evidence type="ECO:0000313" key="1">
    <source>
        <dbReference type="EMBL" id="GAA2131670.1"/>
    </source>
</evidence>
<comment type="caution">
    <text evidence="1">The sequence shown here is derived from an EMBL/GenBank/DDBJ whole genome shotgun (WGS) entry which is preliminary data.</text>
</comment>
<reference evidence="1 2" key="1">
    <citation type="journal article" date="2019" name="Int. J. Syst. Evol. Microbiol.">
        <title>The Global Catalogue of Microorganisms (GCM) 10K type strain sequencing project: providing services to taxonomists for standard genome sequencing and annotation.</title>
        <authorList>
            <consortium name="The Broad Institute Genomics Platform"/>
            <consortium name="The Broad Institute Genome Sequencing Center for Infectious Disease"/>
            <person name="Wu L."/>
            <person name="Ma J."/>
        </authorList>
    </citation>
    <scope>NUCLEOTIDE SEQUENCE [LARGE SCALE GENOMIC DNA]</scope>
    <source>
        <strain evidence="1 2">JCM 15481</strain>
    </source>
</reference>
<dbReference type="InterPro" id="IPR006059">
    <property type="entry name" value="SBP"/>
</dbReference>
<protein>
    <submittedName>
        <fullName evidence="1">Extracellular solute-binding protein</fullName>
    </submittedName>
</protein>
<dbReference type="Pfam" id="PF01547">
    <property type="entry name" value="SBP_bac_1"/>
    <property type="match status" value="1"/>
</dbReference>
<keyword evidence="2" id="KW-1185">Reference proteome</keyword>
<name>A0ABN2YSG6_9ACTN</name>
<dbReference type="Gene3D" id="3.40.190.10">
    <property type="entry name" value="Periplasmic binding protein-like II"/>
    <property type="match status" value="3"/>
</dbReference>
<organism evidence="1 2">
    <name type="scientific">Streptomyces synnematoformans</name>
    <dbReference type="NCBI Taxonomy" id="415721"/>
    <lineage>
        <taxon>Bacteria</taxon>
        <taxon>Bacillati</taxon>
        <taxon>Actinomycetota</taxon>
        <taxon>Actinomycetes</taxon>
        <taxon>Kitasatosporales</taxon>
        <taxon>Streptomycetaceae</taxon>
        <taxon>Streptomyces</taxon>
    </lineage>
</organism>
<accession>A0ABN2YSG6</accession>
<gene>
    <name evidence="1" type="ORF">GCM10009802_39930</name>
</gene>